<reference evidence="1 2" key="1">
    <citation type="submission" date="2024-11" db="EMBL/GenBank/DDBJ databases">
        <authorList>
            <person name="Heng Y.C."/>
            <person name="Lim A.C.H."/>
            <person name="Lee J.K.Y."/>
            <person name="Kittelmann S."/>
        </authorList>
    </citation>
    <scope>NUCLEOTIDE SEQUENCE [LARGE SCALE GENOMIC DNA]</scope>
    <source>
        <strain evidence="1 2">WILCCON 0269</strain>
    </source>
</reference>
<gene>
    <name evidence="1" type="ORF">ACJDU8_18120</name>
</gene>
<comment type="caution">
    <text evidence="1">The sequence shown here is derived from an EMBL/GenBank/DDBJ whole genome shotgun (WGS) entry which is preliminary data.</text>
</comment>
<evidence type="ECO:0000313" key="2">
    <source>
        <dbReference type="Proteomes" id="UP001623660"/>
    </source>
</evidence>
<dbReference type="EMBL" id="JBJHZX010000031">
    <property type="protein sequence ID" value="MFL0197464.1"/>
    <property type="molecule type" value="Genomic_DNA"/>
</dbReference>
<keyword evidence="2" id="KW-1185">Reference proteome</keyword>
<organism evidence="1 2">
    <name type="scientific">Candidatus Clostridium eludens</name>
    <dbReference type="NCBI Taxonomy" id="3381663"/>
    <lineage>
        <taxon>Bacteria</taxon>
        <taxon>Bacillati</taxon>
        <taxon>Bacillota</taxon>
        <taxon>Clostridia</taxon>
        <taxon>Eubacteriales</taxon>
        <taxon>Clostridiaceae</taxon>
        <taxon>Clostridium</taxon>
    </lineage>
</organism>
<proteinExistence type="predicted"/>
<sequence length="35" mass="4200">MKLYLKGTSKNWLSTWITVQEKTTVILDYILWVVQ</sequence>
<dbReference type="Proteomes" id="UP001623660">
    <property type="component" value="Unassembled WGS sequence"/>
</dbReference>
<name>A0ABW8SN31_9CLOT</name>
<accession>A0ABW8SN31</accession>
<evidence type="ECO:0000313" key="1">
    <source>
        <dbReference type="EMBL" id="MFL0197464.1"/>
    </source>
</evidence>
<protein>
    <submittedName>
        <fullName evidence="1">Uncharacterized protein</fullName>
    </submittedName>
</protein>